<evidence type="ECO:0000256" key="1">
    <source>
        <dbReference type="SAM" id="MobiDB-lite"/>
    </source>
</evidence>
<protein>
    <submittedName>
        <fullName evidence="2">Uncharacterized protein GlcG (DUF336 family)</fullName>
    </submittedName>
</protein>
<comment type="caution">
    <text evidence="2">The sequence shown here is derived from an EMBL/GenBank/DDBJ whole genome shotgun (WGS) entry which is preliminary data.</text>
</comment>
<organism evidence="2 3">
    <name type="scientific">Streptomyces stelliscabiei</name>
    <dbReference type="NCBI Taxonomy" id="146820"/>
    <lineage>
        <taxon>Bacteria</taxon>
        <taxon>Bacillati</taxon>
        <taxon>Actinomycetota</taxon>
        <taxon>Actinomycetes</taxon>
        <taxon>Kitasatosporales</taxon>
        <taxon>Streptomycetaceae</taxon>
        <taxon>Streptomyces</taxon>
    </lineage>
</organism>
<dbReference type="AlphaFoldDB" id="A0A8I0TW92"/>
<sequence>MLPDPPTATPRVVGGDEDAQFKARVYGTVLVDVETRRPMALLPDREADTLAAGLAERPGIEIVRAGGAVTVRAGACLTGVGVKGAGGRPGPRSSRGARP</sequence>
<feature type="compositionally biased region" description="Low complexity" evidence="1">
    <location>
        <begin position="90"/>
        <end position="99"/>
    </location>
</feature>
<name>A0A8I0TW92_9ACTN</name>
<keyword evidence="3" id="KW-1185">Reference proteome</keyword>
<dbReference type="EMBL" id="JADBGF010000001">
    <property type="protein sequence ID" value="MBE1602752.1"/>
    <property type="molecule type" value="Genomic_DNA"/>
</dbReference>
<proteinExistence type="predicted"/>
<dbReference type="Proteomes" id="UP000629287">
    <property type="component" value="Unassembled WGS sequence"/>
</dbReference>
<gene>
    <name evidence="2" type="ORF">H4687_008881</name>
</gene>
<accession>A0A8I0TW92</accession>
<reference evidence="2 3" key="1">
    <citation type="submission" date="2020-10" db="EMBL/GenBank/DDBJ databases">
        <title>Sequencing the genomes of 1000 actinobacteria strains.</title>
        <authorList>
            <person name="Klenk H.-P."/>
        </authorList>
    </citation>
    <scope>NUCLEOTIDE SEQUENCE [LARGE SCALE GENOMIC DNA]</scope>
    <source>
        <strain evidence="2 3">DSM 41803</strain>
    </source>
</reference>
<evidence type="ECO:0000313" key="2">
    <source>
        <dbReference type="EMBL" id="MBE1602752.1"/>
    </source>
</evidence>
<feature type="region of interest" description="Disordered" evidence="1">
    <location>
        <begin position="80"/>
        <end position="99"/>
    </location>
</feature>
<evidence type="ECO:0000313" key="3">
    <source>
        <dbReference type="Proteomes" id="UP000629287"/>
    </source>
</evidence>